<evidence type="ECO:0000313" key="6">
    <source>
        <dbReference type="EMBL" id="QOP43945.1"/>
    </source>
</evidence>
<dbReference type="InterPro" id="IPR001486">
    <property type="entry name" value="Hemoglobin_trunc"/>
</dbReference>
<proteinExistence type="inferred from homology"/>
<name>A0A7M1B2R9_9BACT</name>
<dbReference type="Gene3D" id="1.10.490.10">
    <property type="entry name" value="Globins"/>
    <property type="match status" value="1"/>
</dbReference>
<dbReference type="PANTHER" id="PTHR47366:SF1">
    <property type="entry name" value="TWO-ON-TWO HEMOGLOBIN-3"/>
    <property type="match status" value="1"/>
</dbReference>
<keyword evidence="2" id="KW-0349">Heme</keyword>
<dbReference type="RefSeq" id="WP_193150129.1">
    <property type="nucleotide sequence ID" value="NZ_CP041235.1"/>
</dbReference>
<evidence type="ECO:0000256" key="1">
    <source>
        <dbReference type="ARBA" id="ARBA00022448"/>
    </source>
</evidence>
<organism evidence="6 7">
    <name type="scientific">Sulfurimonas sediminis</name>
    <dbReference type="NCBI Taxonomy" id="2590020"/>
    <lineage>
        <taxon>Bacteria</taxon>
        <taxon>Pseudomonadati</taxon>
        <taxon>Campylobacterota</taxon>
        <taxon>Epsilonproteobacteria</taxon>
        <taxon>Campylobacterales</taxon>
        <taxon>Sulfurimonadaceae</taxon>
        <taxon>Sulfurimonas</taxon>
    </lineage>
</organism>
<dbReference type="GO" id="GO:0005344">
    <property type="term" value="F:oxygen carrier activity"/>
    <property type="evidence" value="ECO:0007669"/>
    <property type="project" value="InterPro"/>
</dbReference>
<sequence>MNLEISQAQFGVRPPVTKPIPEFLLEVGEEGIRELISKHYDAIKQSDISHLFPQDDAEFEKAKVNSADFFIQICGGPKYFNTNRGAPQMVGRHAPFRIDAKARQTWLELYKPLLEELKEKGVTETSLNSFWRYLDIFSIWMINTQ</sequence>
<dbReference type="KEGG" id="ssei:FJR45_08290"/>
<dbReference type="CDD" id="cd14774">
    <property type="entry name" value="TrHb2_HGbIV-like_O"/>
    <property type="match status" value="1"/>
</dbReference>
<dbReference type="GO" id="GO:0020037">
    <property type="term" value="F:heme binding"/>
    <property type="evidence" value="ECO:0007669"/>
    <property type="project" value="InterPro"/>
</dbReference>
<keyword evidence="3" id="KW-0479">Metal-binding</keyword>
<dbReference type="PANTHER" id="PTHR47366">
    <property type="entry name" value="TWO-ON-TWO HEMOGLOBIN-3"/>
    <property type="match status" value="1"/>
</dbReference>
<dbReference type="GO" id="GO:0019825">
    <property type="term" value="F:oxygen binding"/>
    <property type="evidence" value="ECO:0007669"/>
    <property type="project" value="InterPro"/>
</dbReference>
<comment type="similarity">
    <text evidence="5">Belongs to the truncated hemoglobin family. Group II subfamily.</text>
</comment>
<dbReference type="Proteomes" id="UP000593719">
    <property type="component" value="Chromosome"/>
</dbReference>
<keyword evidence="1" id="KW-0813">Transport</keyword>
<dbReference type="InterPro" id="IPR009050">
    <property type="entry name" value="Globin-like_sf"/>
</dbReference>
<dbReference type="EMBL" id="CP041235">
    <property type="protein sequence ID" value="QOP43945.1"/>
    <property type="molecule type" value="Genomic_DNA"/>
</dbReference>
<evidence type="ECO:0000256" key="5">
    <source>
        <dbReference type="ARBA" id="ARBA00034496"/>
    </source>
</evidence>
<keyword evidence="7" id="KW-1185">Reference proteome</keyword>
<gene>
    <name evidence="6" type="ORF">FJR45_08290</name>
</gene>
<dbReference type="SUPFAM" id="SSF46458">
    <property type="entry name" value="Globin-like"/>
    <property type="match status" value="1"/>
</dbReference>
<dbReference type="Pfam" id="PF01152">
    <property type="entry name" value="Bac_globin"/>
    <property type="match status" value="1"/>
</dbReference>
<reference evidence="6 7" key="1">
    <citation type="submission" date="2019-06" db="EMBL/GenBank/DDBJ databases">
        <title>Sulfurimonas gotlandica sp. nov., a chemoautotrophic and psychrotolerant epsilonproteobacterium isolated from a pelagic redoxcline, and an emended description of the genus Sulfurimonas.</title>
        <authorList>
            <person name="Wang S."/>
            <person name="Jiang L."/>
            <person name="Shao Z."/>
        </authorList>
    </citation>
    <scope>NUCLEOTIDE SEQUENCE [LARGE SCALE GENOMIC DNA]</scope>
    <source>
        <strain evidence="6 7">S2-6</strain>
    </source>
</reference>
<dbReference type="GO" id="GO:0046872">
    <property type="term" value="F:metal ion binding"/>
    <property type="evidence" value="ECO:0007669"/>
    <property type="project" value="UniProtKB-KW"/>
</dbReference>
<dbReference type="AlphaFoldDB" id="A0A7M1B2R9"/>
<keyword evidence="4" id="KW-0408">Iron</keyword>
<evidence type="ECO:0000256" key="3">
    <source>
        <dbReference type="ARBA" id="ARBA00022723"/>
    </source>
</evidence>
<evidence type="ECO:0000313" key="7">
    <source>
        <dbReference type="Proteomes" id="UP000593719"/>
    </source>
</evidence>
<evidence type="ECO:0000256" key="4">
    <source>
        <dbReference type="ARBA" id="ARBA00023004"/>
    </source>
</evidence>
<protein>
    <submittedName>
        <fullName evidence="6">Globin</fullName>
    </submittedName>
</protein>
<accession>A0A7M1B2R9</accession>
<dbReference type="InterPro" id="IPR044203">
    <property type="entry name" value="GlbO/GLB3-like"/>
</dbReference>
<dbReference type="InterPro" id="IPR012292">
    <property type="entry name" value="Globin/Proto"/>
</dbReference>
<evidence type="ECO:0000256" key="2">
    <source>
        <dbReference type="ARBA" id="ARBA00022617"/>
    </source>
</evidence>